<dbReference type="Gramene" id="TKW00027">
    <property type="protein sequence ID" value="TKW00027"/>
    <property type="gene ID" value="SEVIR_8G082301v2"/>
</dbReference>
<evidence type="ECO:0000313" key="2">
    <source>
        <dbReference type="EMBL" id="TKW00027.1"/>
    </source>
</evidence>
<keyword evidence="3" id="KW-1185">Reference proteome</keyword>
<protein>
    <submittedName>
        <fullName evidence="2">Uncharacterized protein</fullName>
    </submittedName>
</protein>
<accession>A0A4U6TR44</accession>
<dbReference type="Proteomes" id="UP000298652">
    <property type="component" value="Chromosome 8"/>
</dbReference>
<sequence>MDPHVRTPLPAASAASYIRPHLLYLALRCCHHRPPSHPSSLLLLRYPIAPPSISPLVPAAPSRNNRRPRRGRQPSGR</sequence>
<proteinExistence type="predicted"/>
<feature type="compositionally biased region" description="Basic residues" evidence="1">
    <location>
        <begin position="64"/>
        <end position="77"/>
    </location>
</feature>
<evidence type="ECO:0000313" key="3">
    <source>
        <dbReference type="Proteomes" id="UP000298652"/>
    </source>
</evidence>
<feature type="region of interest" description="Disordered" evidence="1">
    <location>
        <begin position="54"/>
        <end position="77"/>
    </location>
</feature>
<reference evidence="2" key="1">
    <citation type="submission" date="2019-03" db="EMBL/GenBank/DDBJ databases">
        <title>WGS assembly of Setaria viridis.</title>
        <authorList>
            <person name="Huang P."/>
            <person name="Jenkins J."/>
            <person name="Grimwood J."/>
            <person name="Barry K."/>
            <person name="Healey A."/>
            <person name="Mamidi S."/>
            <person name="Sreedasyam A."/>
            <person name="Shu S."/>
            <person name="Feldman M."/>
            <person name="Wu J."/>
            <person name="Yu Y."/>
            <person name="Chen C."/>
            <person name="Johnson J."/>
            <person name="Rokhsar D."/>
            <person name="Baxter I."/>
            <person name="Schmutz J."/>
            <person name="Brutnell T."/>
            <person name="Kellogg E."/>
        </authorList>
    </citation>
    <scope>NUCLEOTIDE SEQUENCE [LARGE SCALE GENOMIC DNA]</scope>
</reference>
<name>A0A4U6TR44_SETVI</name>
<dbReference type="EMBL" id="CM016559">
    <property type="protein sequence ID" value="TKW00027.1"/>
    <property type="molecule type" value="Genomic_DNA"/>
</dbReference>
<evidence type="ECO:0000256" key="1">
    <source>
        <dbReference type="SAM" id="MobiDB-lite"/>
    </source>
</evidence>
<dbReference type="AlphaFoldDB" id="A0A4U6TR44"/>
<organism evidence="2 3">
    <name type="scientific">Setaria viridis</name>
    <name type="common">Green bristlegrass</name>
    <name type="synonym">Setaria italica subsp. viridis</name>
    <dbReference type="NCBI Taxonomy" id="4556"/>
    <lineage>
        <taxon>Eukaryota</taxon>
        <taxon>Viridiplantae</taxon>
        <taxon>Streptophyta</taxon>
        <taxon>Embryophyta</taxon>
        <taxon>Tracheophyta</taxon>
        <taxon>Spermatophyta</taxon>
        <taxon>Magnoliopsida</taxon>
        <taxon>Liliopsida</taxon>
        <taxon>Poales</taxon>
        <taxon>Poaceae</taxon>
        <taxon>PACMAD clade</taxon>
        <taxon>Panicoideae</taxon>
        <taxon>Panicodae</taxon>
        <taxon>Paniceae</taxon>
        <taxon>Cenchrinae</taxon>
        <taxon>Setaria</taxon>
    </lineage>
</organism>
<gene>
    <name evidence="2" type="ORF">SEVIR_8G082301v2</name>
</gene>